<evidence type="ECO:0000313" key="7">
    <source>
        <dbReference type="Proteomes" id="UP000260504"/>
    </source>
</evidence>
<dbReference type="Proteomes" id="UP000254176">
    <property type="component" value="Unassembled WGS sequence"/>
</dbReference>
<feature type="region of interest" description="Disordered" evidence="3">
    <location>
        <begin position="1"/>
        <end position="26"/>
    </location>
</feature>
<dbReference type="Pfam" id="PF02604">
    <property type="entry name" value="PhdYeFM_antitox"/>
    <property type="match status" value="1"/>
</dbReference>
<dbReference type="SUPFAM" id="SSF143120">
    <property type="entry name" value="YefM-like"/>
    <property type="match status" value="1"/>
</dbReference>
<comment type="similarity">
    <text evidence="1 2">Belongs to the phD/YefM antitoxin family.</text>
</comment>
<dbReference type="EMBL" id="NVYQ01000102">
    <property type="protein sequence ID" value="RGB16153.1"/>
    <property type="molecule type" value="Genomic_DNA"/>
</dbReference>
<organism evidence="5 6">
    <name type="scientific">Neisseria meningitidis</name>
    <dbReference type="NCBI Taxonomy" id="487"/>
    <lineage>
        <taxon>Bacteria</taxon>
        <taxon>Pseudomonadati</taxon>
        <taxon>Pseudomonadota</taxon>
        <taxon>Betaproteobacteria</taxon>
        <taxon>Neisseriales</taxon>
        <taxon>Neisseriaceae</taxon>
        <taxon>Neisseria</taxon>
    </lineage>
</organism>
<evidence type="ECO:0000256" key="3">
    <source>
        <dbReference type="SAM" id="MobiDB-lite"/>
    </source>
</evidence>
<evidence type="ECO:0000256" key="2">
    <source>
        <dbReference type="RuleBase" id="RU362080"/>
    </source>
</evidence>
<dbReference type="Gene3D" id="3.40.1620.10">
    <property type="entry name" value="YefM-like domain"/>
    <property type="match status" value="1"/>
</dbReference>
<dbReference type="InterPro" id="IPR006442">
    <property type="entry name" value="Antitoxin_Phd/YefM"/>
</dbReference>
<gene>
    <name evidence="4" type="ORF">CIJ84_07145</name>
    <name evidence="5" type="ORF">NCTC8554_02143</name>
</gene>
<name>A0A0Y6UW94_NEIME</name>
<evidence type="ECO:0000313" key="4">
    <source>
        <dbReference type="EMBL" id="RGB16153.1"/>
    </source>
</evidence>
<dbReference type="RefSeq" id="WP_002234121.1">
    <property type="nucleotide sequence ID" value="NZ_CP020401.2"/>
</dbReference>
<dbReference type="AlphaFoldDB" id="A0A0Y6UW94"/>
<accession>A0A0Y6UW94</accession>
<sequence>MLNTVSSREFNQYPSQTQKKAAKSPVFITTRGKPSHVLISYAEYRKLTGKPQSALEALTANAELAAKLESIDFEIPPRSTAQRPPVDFGED</sequence>
<proteinExistence type="inferred from homology"/>
<dbReference type="InterPro" id="IPR036165">
    <property type="entry name" value="YefM-like_sf"/>
</dbReference>
<dbReference type="EMBL" id="UGRP01000002">
    <property type="protein sequence ID" value="SUA30095.1"/>
    <property type="molecule type" value="Genomic_DNA"/>
</dbReference>
<comment type="function">
    <text evidence="2">Antitoxin component of a type II toxin-antitoxin (TA) system.</text>
</comment>
<evidence type="ECO:0000313" key="6">
    <source>
        <dbReference type="Proteomes" id="UP000254176"/>
    </source>
</evidence>
<reference evidence="5 6" key="2">
    <citation type="submission" date="2018-06" db="EMBL/GenBank/DDBJ databases">
        <authorList>
            <consortium name="Pathogen Informatics"/>
            <person name="Doyle S."/>
        </authorList>
    </citation>
    <scope>NUCLEOTIDE SEQUENCE [LARGE SCALE GENOMIC DNA]</scope>
    <source>
        <strain evidence="5 6">NCTC8554</strain>
    </source>
</reference>
<evidence type="ECO:0000313" key="5">
    <source>
        <dbReference type="EMBL" id="SUA30095.1"/>
    </source>
</evidence>
<feature type="compositionally biased region" description="Polar residues" evidence="3">
    <location>
        <begin position="1"/>
        <end position="19"/>
    </location>
</feature>
<dbReference type="GeneID" id="84021403"/>
<dbReference type="OMA" id="MSAREFN"/>
<evidence type="ECO:0000256" key="1">
    <source>
        <dbReference type="ARBA" id="ARBA00009981"/>
    </source>
</evidence>
<dbReference type="Proteomes" id="UP000260504">
    <property type="component" value="Unassembled WGS sequence"/>
</dbReference>
<dbReference type="NCBIfam" id="TIGR01552">
    <property type="entry name" value="phd_fam"/>
    <property type="match status" value="1"/>
</dbReference>
<protein>
    <recommendedName>
        <fullName evidence="2">Antitoxin</fullName>
    </recommendedName>
</protein>
<reference evidence="4 7" key="1">
    <citation type="submission" date="2017-08" db="EMBL/GenBank/DDBJ databases">
        <title>Meningococcal Conjunctivitis and Endemic Carriage at a Military Recruit Training Center.</title>
        <authorList>
            <person name="Bobb A.J."/>
            <person name="Galac M.R."/>
            <person name="Snesrud E."/>
            <person name="Clagett C.D."/>
        </authorList>
    </citation>
    <scope>NUCLEOTIDE SEQUENCE [LARGE SCALE GENOMIC DNA]</scope>
    <source>
        <strain evidence="4 7">MRSN431200</strain>
    </source>
</reference>